<keyword evidence="1" id="KW-1133">Transmembrane helix</keyword>
<reference evidence="3" key="1">
    <citation type="journal article" date="2014" name="Int. J. Syst. Evol. Microbiol.">
        <title>Complete genome sequence of Corynebacterium casei LMG S-19264T (=DSM 44701T), isolated from a smear-ripened cheese.</title>
        <authorList>
            <consortium name="US DOE Joint Genome Institute (JGI-PGF)"/>
            <person name="Walter F."/>
            <person name="Albersmeier A."/>
            <person name="Kalinowski J."/>
            <person name="Ruckert C."/>
        </authorList>
    </citation>
    <scope>NUCLEOTIDE SEQUENCE</scope>
    <source>
        <strain evidence="3">CGMCC 1.16134</strain>
    </source>
</reference>
<dbReference type="AlphaFoldDB" id="A0A917CUV4"/>
<dbReference type="NCBIfam" id="TIGR00254">
    <property type="entry name" value="GGDEF"/>
    <property type="match status" value="1"/>
</dbReference>
<gene>
    <name evidence="3" type="ORF">GCM10010912_51630</name>
</gene>
<dbReference type="PANTHER" id="PTHR44757:SF2">
    <property type="entry name" value="BIOFILM ARCHITECTURE MAINTENANCE PROTEIN MBAA"/>
    <property type="match status" value="1"/>
</dbReference>
<feature type="transmembrane region" description="Helical" evidence="1">
    <location>
        <begin position="42"/>
        <end position="62"/>
    </location>
</feature>
<evidence type="ECO:0000313" key="3">
    <source>
        <dbReference type="EMBL" id="GGG00409.1"/>
    </source>
</evidence>
<dbReference type="InterPro" id="IPR043128">
    <property type="entry name" value="Rev_trsase/Diguanyl_cyclase"/>
</dbReference>
<dbReference type="RefSeq" id="WP_189029998.1">
    <property type="nucleotide sequence ID" value="NZ_BMKR01000030.1"/>
</dbReference>
<dbReference type="PROSITE" id="PS50887">
    <property type="entry name" value="GGDEF"/>
    <property type="match status" value="1"/>
</dbReference>
<dbReference type="EMBL" id="BMKR01000030">
    <property type="protein sequence ID" value="GGG00409.1"/>
    <property type="molecule type" value="Genomic_DNA"/>
</dbReference>
<dbReference type="CDD" id="cd01949">
    <property type="entry name" value="GGDEF"/>
    <property type="match status" value="1"/>
</dbReference>
<dbReference type="Pfam" id="PF00990">
    <property type="entry name" value="GGDEF"/>
    <property type="match status" value="1"/>
</dbReference>
<comment type="caution">
    <text evidence="3">The sequence shown here is derived from an EMBL/GenBank/DDBJ whole genome shotgun (WGS) entry which is preliminary data.</text>
</comment>
<dbReference type="SUPFAM" id="SSF55073">
    <property type="entry name" value="Nucleotide cyclase"/>
    <property type="match status" value="1"/>
</dbReference>
<dbReference type="PANTHER" id="PTHR44757">
    <property type="entry name" value="DIGUANYLATE CYCLASE DGCP"/>
    <property type="match status" value="1"/>
</dbReference>
<organism evidence="3 4">
    <name type="scientific">Paenibacillus albidus</name>
    <dbReference type="NCBI Taxonomy" id="2041023"/>
    <lineage>
        <taxon>Bacteria</taxon>
        <taxon>Bacillati</taxon>
        <taxon>Bacillota</taxon>
        <taxon>Bacilli</taxon>
        <taxon>Bacillales</taxon>
        <taxon>Paenibacillaceae</taxon>
        <taxon>Paenibacillus</taxon>
    </lineage>
</organism>
<feature type="transmembrane region" description="Helical" evidence="1">
    <location>
        <begin position="6"/>
        <end position="30"/>
    </location>
</feature>
<evidence type="ECO:0000259" key="2">
    <source>
        <dbReference type="PROSITE" id="PS50887"/>
    </source>
</evidence>
<name>A0A917CUV4_9BACL</name>
<dbReference type="InterPro" id="IPR029787">
    <property type="entry name" value="Nucleotide_cyclase"/>
</dbReference>
<accession>A0A917CUV4</accession>
<dbReference type="InterPro" id="IPR000160">
    <property type="entry name" value="GGDEF_dom"/>
</dbReference>
<feature type="transmembrane region" description="Helical" evidence="1">
    <location>
        <begin position="74"/>
        <end position="92"/>
    </location>
</feature>
<feature type="domain" description="GGDEF" evidence="2">
    <location>
        <begin position="134"/>
        <end position="266"/>
    </location>
</feature>
<protein>
    <recommendedName>
        <fullName evidence="2">GGDEF domain-containing protein</fullName>
    </recommendedName>
</protein>
<proteinExistence type="predicted"/>
<dbReference type="Gene3D" id="3.30.70.270">
    <property type="match status" value="1"/>
</dbReference>
<evidence type="ECO:0000256" key="1">
    <source>
        <dbReference type="SAM" id="Phobius"/>
    </source>
</evidence>
<dbReference type="Proteomes" id="UP000637643">
    <property type="component" value="Unassembled WGS sequence"/>
</dbReference>
<reference evidence="3" key="2">
    <citation type="submission" date="2020-09" db="EMBL/GenBank/DDBJ databases">
        <authorList>
            <person name="Sun Q."/>
            <person name="Zhou Y."/>
        </authorList>
    </citation>
    <scope>NUCLEOTIDE SEQUENCE</scope>
    <source>
        <strain evidence="3">CGMCC 1.16134</strain>
    </source>
</reference>
<evidence type="ECO:0000313" key="4">
    <source>
        <dbReference type="Proteomes" id="UP000637643"/>
    </source>
</evidence>
<keyword evidence="1" id="KW-0812">Transmembrane</keyword>
<dbReference type="SMART" id="SM00267">
    <property type="entry name" value="GGDEF"/>
    <property type="match status" value="1"/>
</dbReference>
<dbReference type="InterPro" id="IPR052155">
    <property type="entry name" value="Biofilm_reg_signaling"/>
</dbReference>
<keyword evidence="1" id="KW-0472">Membrane</keyword>
<keyword evidence="4" id="KW-1185">Reference proteome</keyword>
<sequence length="283" mass="31549">MEEVQNYLLAMSSILIAGIAVYSVLLILGIPSLTQRTKALRTGVVVIIIGVGLWTMHALGSLSLQGKPDFREGVLFPYAVYGITIAVLLFLFSRLRLLLGERDQLKELAYKDALTGLLNKNGMDHFWDHCKENEQLAVLFLDLNRFKSINDTLGHHVGDLLLEAVGGKLSQFSSKGKRHIFRVGGDEFVIVAKRCSQKEAEQLAVKILETTTCKYKLEQHHLFVSASIGITLSHGKTERGRLLKEADTAMYNAKQLGTGRYSVYKPDTANADYAKWYGNFKAK</sequence>